<gene>
    <name evidence="2" type="ORF">DWV08_15430</name>
    <name evidence="3" type="ORF">DXU92_10050</name>
</gene>
<dbReference type="EMBL" id="CP031356">
    <property type="protein sequence ID" value="AXK46868.1"/>
    <property type="molecule type" value="Genomic_DNA"/>
</dbReference>
<dbReference type="SUPFAM" id="SSF53448">
    <property type="entry name" value="Nucleotide-diphospho-sugar transferases"/>
    <property type="match status" value="1"/>
</dbReference>
<accession>A0A345YSG6</accession>
<sequence length="238" mass="27136">MQAAAGFSVIIPTLQRADGLQGVALRCARHPLVREVLVINNAPEPLPFTDPKLRVLQQETNIFVNPAWNLGAREATGELLAIVNDDVEFADEALTHAARILRRGLFGIVGPDLSTFHDDGSRRISHRLARHDAPTRRFGTFMCLRRSDYVPIPDELQIWGGDDWLIANQRRPPAALIRTPFRTDMSTTTRAAEFQRRFDAEQEALRTLLAPIRGRRWWHRAQHAHEVVRNAIHRRTDR</sequence>
<dbReference type="KEGG" id="bsau:DWV08_15430"/>
<evidence type="ECO:0000313" key="5">
    <source>
        <dbReference type="Proteomes" id="UP000282185"/>
    </source>
</evidence>
<name>A0A345YSG6_9MICO</name>
<reference evidence="3 5" key="2">
    <citation type="submission" date="2018-08" db="EMBL/GenBank/DDBJ databases">
        <title>Brachybacterium saurashtrense DSM 23186.</title>
        <authorList>
            <person name="Li Y."/>
        </authorList>
    </citation>
    <scope>NUCLEOTIDE SEQUENCE [LARGE SCALE GENOMIC DNA]</scope>
    <source>
        <strain evidence="3 5">DSM 23186</strain>
    </source>
</reference>
<dbReference type="EMBL" id="QSWH01000004">
    <property type="protein sequence ID" value="RRR22583.1"/>
    <property type="molecule type" value="Genomic_DNA"/>
</dbReference>
<feature type="domain" description="Glycosyltransferase 2-like" evidence="1">
    <location>
        <begin position="8"/>
        <end position="128"/>
    </location>
</feature>
<dbReference type="RefSeq" id="WP_115414615.1">
    <property type="nucleotide sequence ID" value="NZ_CP031356.1"/>
</dbReference>
<evidence type="ECO:0000313" key="4">
    <source>
        <dbReference type="Proteomes" id="UP000254236"/>
    </source>
</evidence>
<evidence type="ECO:0000259" key="1">
    <source>
        <dbReference type="Pfam" id="PF00535"/>
    </source>
</evidence>
<dbReference type="OrthoDB" id="3226099at2"/>
<keyword evidence="4" id="KW-1185">Reference proteome</keyword>
<dbReference type="InterPro" id="IPR029044">
    <property type="entry name" value="Nucleotide-diphossugar_trans"/>
</dbReference>
<reference evidence="2 4" key="1">
    <citation type="submission" date="2018-07" db="EMBL/GenBank/DDBJ databases">
        <title>Brachybacterium saurashtrense DSM 23186 genome sequence.</title>
        <authorList>
            <person name="Guo L."/>
        </authorList>
    </citation>
    <scope>NUCLEOTIDE SEQUENCE [LARGE SCALE GENOMIC DNA]</scope>
    <source>
        <strain evidence="2 4">DSM 23186</strain>
    </source>
</reference>
<dbReference type="Proteomes" id="UP000254236">
    <property type="component" value="Chromosome"/>
</dbReference>
<dbReference type="Proteomes" id="UP000282185">
    <property type="component" value="Unassembled WGS sequence"/>
</dbReference>
<evidence type="ECO:0000313" key="3">
    <source>
        <dbReference type="EMBL" id="RRR22583.1"/>
    </source>
</evidence>
<dbReference type="Gene3D" id="3.90.550.10">
    <property type="entry name" value="Spore Coat Polysaccharide Biosynthesis Protein SpsA, Chain A"/>
    <property type="match status" value="1"/>
</dbReference>
<dbReference type="AlphaFoldDB" id="A0A345YSG6"/>
<proteinExistence type="predicted"/>
<protein>
    <submittedName>
        <fullName evidence="3">Glycosyltransferase</fullName>
    </submittedName>
</protein>
<dbReference type="InterPro" id="IPR001173">
    <property type="entry name" value="Glyco_trans_2-like"/>
</dbReference>
<dbReference type="Pfam" id="PF00535">
    <property type="entry name" value="Glycos_transf_2"/>
    <property type="match status" value="1"/>
</dbReference>
<evidence type="ECO:0000313" key="2">
    <source>
        <dbReference type="EMBL" id="AXK46868.1"/>
    </source>
</evidence>
<organism evidence="3 5">
    <name type="scientific">Brachybacterium saurashtrense</name>
    <dbReference type="NCBI Taxonomy" id="556288"/>
    <lineage>
        <taxon>Bacteria</taxon>
        <taxon>Bacillati</taxon>
        <taxon>Actinomycetota</taxon>
        <taxon>Actinomycetes</taxon>
        <taxon>Micrococcales</taxon>
        <taxon>Dermabacteraceae</taxon>
        <taxon>Brachybacterium</taxon>
    </lineage>
</organism>